<reference evidence="2" key="2">
    <citation type="submission" date="2020-03" db="EMBL/GenBank/DDBJ databases">
        <authorList>
            <person name="Fu F.-F."/>
            <person name="Chen J."/>
        </authorList>
    </citation>
    <scope>NUCLEOTIDE SEQUENCE</scope>
    <source>
        <strain evidence="2">Lc1</strain>
    </source>
</reference>
<gene>
    <name evidence="2" type="ORF">GCG54_00011657</name>
</gene>
<evidence type="ECO:0000313" key="3">
    <source>
        <dbReference type="Proteomes" id="UP000613401"/>
    </source>
</evidence>
<feature type="compositionally biased region" description="Polar residues" evidence="1">
    <location>
        <begin position="1"/>
        <end position="22"/>
    </location>
</feature>
<proteinExistence type="predicted"/>
<reference evidence="2" key="1">
    <citation type="journal article" date="2020" name="Phytopathology">
        <title>Genome sequence and comparative analysis of Colletotrichum gloeosporioides isolated from Liriodendron leaves.</title>
        <authorList>
            <person name="Fu F.F."/>
            <person name="Hao Z."/>
            <person name="Wang P."/>
            <person name="Lu Y."/>
            <person name="Xue L.J."/>
            <person name="Wei G."/>
            <person name="Tian Y."/>
            <person name="Baishi H."/>
            <person name="Xu H."/>
            <person name="Shi J."/>
            <person name="Cheng T."/>
            <person name="Wang G."/>
            <person name="Yi Y."/>
            <person name="Chen J."/>
        </authorList>
    </citation>
    <scope>NUCLEOTIDE SEQUENCE</scope>
    <source>
        <strain evidence="2">Lc1</strain>
    </source>
</reference>
<dbReference type="AlphaFoldDB" id="A0A8H4CHA2"/>
<organism evidence="2 3">
    <name type="scientific">Colletotrichum gloeosporioides</name>
    <name type="common">Anthracnose fungus</name>
    <name type="synonym">Glomerella cingulata</name>
    <dbReference type="NCBI Taxonomy" id="474922"/>
    <lineage>
        <taxon>Eukaryota</taxon>
        <taxon>Fungi</taxon>
        <taxon>Dikarya</taxon>
        <taxon>Ascomycota</taxon>
        <taxon>Pezizomycotina</taxon>
        <taxon>Sordariomycetes</taxon>
        <taxon>Hypocreomycetidae</taxon>
        <taxon>Glomerellales</taxon>
        <taxon>Glomerellaceae</taxon>
        <taxon>Colletotrichum</taxon>
        <taxon>Colletotrichum gloeosporioides species complex</taxon>
    </lineage>
</organism>
<evidence type="ECO:0000313" key="2">
    <source>
        <dbReference type="EMBL" id="KAF3803819.1"/>
    </source>
</evidence>
<dbReference type="Proteomes" id="UP000613401">
    <property type="component" value="Unassembled WGS sequence"/>
</dbReference>
<comment type="caution">
    <text evidence="2">The sequence shown here is derived from an EMBL/GenBank/DDBJ whole genome shotgun (WGS) entry which is preliminary data.</text>
</comment>
<evidence type="ECO:0000256" key="1">
    <source>
        <dbReference type="SAM" id="MobiDB-lite"/>
    </source>
</evidence>
<feature type="region of interest" description="Disordered" evidence="1">
    <location>
        <begin position="1"/>
        <end position="48"/>
    </location>
</feature>
<dbReference type="GeneID" id="69018783"/>
<accession>A0A8H4CHA2</accession>
<protein>
    <submittedName>
        <fullName evidence="2">Uncharacterized protein</fullName>
    </submittedName>
</protein>
<keyword evidence="3" id="KW-1185">Reference proteome</keyword>
<dbReference type="EMBL" id="WVTB01000053">
    <property type="protein sequence ID" value="KAF3803819.1"/>
    <property type="molecule type" value="Genomic_DNA"/>
</dbReference>
<name>A0A8H4CHA2_COLGL</name>
<dbReference type="RefSeq" id="XP_045262978.1">
    <property type="nucleotide sequence ID" value="XM_045411557.1"/>
</dbReference>
<sequence length="140" mass="15079">MAPEGTTTPPIGSGSPASSKDNANVAPDDDARTSPNAAEEPNPNLPYHRVFAEVTDTDPKPGRKTSKFVNEKLAAIPTPDSTLVSEKTIAHLPLIKRATRAIDRSRPESAVPTQNLKKAHRYEETLDAAAIVQPHPPWKS</sequence>